<dbReference type="EMBL" id="JTDB02000008">
    <property type="protein sequence ID" value="NLP64213.1"/>
    <property type="molecule type" value="Genomic_DNA"/>
</dbReference>
<keyword evidence="3" id="KW-1185">Reference proteome</keyword>
<accession>A0A8T6ZI95</accession>
<dbReference type="InterPro" id="IPR055245">
    <property type="entry name" value="HTH_proteobacteria"/>
</dbReference>
<name>A0A8T6ZI95_9BURK</name>
<proteinExistence type="predicted"/>
<evidence type="ECO:0000313" key="2">
    <source>
        <dbReference type="EMBL" id="NLP64213.1"/>
    </source>
</evidence>
<evidence type="ECO:0000313" key="3">
    <source>
        <dbReference type="Proteomes" id="UP000030460"/>
    </source>
</evidence>
<reference evidence="2" key="2">
    <citation type="submission" date="2020-04" db="EMBL/GenBank/DDBJ databases">
        <authorList>
            <person name="Alexandrino P."/>
            <person name="Mendonca T."/>
            <person name="Guaman L."/>
            <person name="Cherix J."/>
            <person name="Lozano-Sakalauskas G."/>
            <person name="Fujita A."/>
            <person name="Filho E.R."/>
            <person name="Long P."/>
            <person name="Padilla G."/>
            <person name="Taciro M.K."/>
            <person name="Gomez J.G."/>
            <person name="Silva L.F."/>
            <person name="Torres M."/>
        </authorList>
    </citation>
    <scope>NUCLEOTIDE SEQUENCE</scope>
    <source>
        <strain evidence="2">LMG 19450</strain>
    </source>
</reference>
<dbReference type="AlphaFoldDB" id="A0A8T6ZI95"/>
<comment type="caution">
    <text evidence="2">The sequence shown here is derived from an EMBL/GenBank/DDBJ whole genome shotgun (WGS) entry which is preliminary data.</text>
</comment>
<protein>
    <recommendedName>
        <fullName evidence="1">Winged helix-turn-helix domain-containing protein</fullName>
    </recommendedName>
</protein>
<dbReference type="OrthoDB" id="9135628at2"/>
<gene>
    <name evidence="2" type="ORF">NH14_024270</name>
</gene>
<dbReference type="Pfam" id="PF14090">
    <property type="entry name" value="HTH_39"/>
    <property type="match status" value="1"/>
</dbReference>
<reference evidence="2" key="1">
    <citation type="journal article" date="2015" name="Genome Announc.">
        <title>Draft Genome Sequence of the Polyhydroxyalkanoate-Producing Bacterium Burkholderia sacchari LMG 19450 Isolated from Brazilian Sugarcane Plantation Soil.</title>
        <authorList>
            <person name="Alexandrino P.M."/>
            <person name="Mendonca T.T."/>
            <person name="Guaman Bautista L.P."/>
            <person name="Cherix J."/>
            <person name="Lozano-Sakalauskas G.C."/>
            <person name="Fujita A."/>
            <person name="Ramos Filho E."/>
            <person name="Long P."/>
            <person name="Padilla G."/>
            <person name="Taciro M.K."/>
            <person name="Gomez J.G."/>
            <person name="Silva L.F."/>
        </authorList>
    </citation>
    <scope>NUCLEOTIDE SEQUENCE</scope>
    <source>
        <strain evidence="2">LMG 19450</strain>
    </source>
</reference>
<organism evidence="2 3">
    <name type="scientific">Paraburkholderia sacchari</name>
    <dbReference type="NCBI Taxonomy" id="159450"/>
    <lineage>
        <taxon>Bacteria</taxon>
        <taxon>Pseudomonadati</taxon>
        <taxon>Pseudomonadota</taxon>
        <taxon>Betaproteobacteria</taxon>
        <taxon>Burkholderiales</taxon>
        <taxon>Burkholderiaceae</taxon>
        <taxon>Paraburkholderia</taxon>
    </lineage>
</organism>
<evidence type="ECO:0000259" key="1">
    <source>
        <dbReference type="Pfam" id="PF14090"/>
    </source>
</evidence>
<dbReference type="Proteomes" id="UP000030460">
    <property type="component" value="Unassembled WGS sequence"/>
</dbReference>
<feature type="domain" description="Winged helix-turn-helix" evidence="1">
    <location>
        <begin position="4"/>
        <end position="59"/>
    </location>
</feature>
<sequence length="89" mass="9732">MLEGRELTAIDSVFACSTTRLASVVHELGKRHGWRIERRDQPVDTTDGRTATVTAYSLSADVREAAFASGARAWVDEVKVARATRRNGG</sequence>